<dbReference type="Pfam" id="PF02458">
    <property type="entry name" value="Transferase"/>
    <property type="match status" value="1"/>
</dbReference>
<gene>
    <name evidence="1" type="ORF">DARMORV10_C09P65140.1</name>
</gene>
<name>A0A816J8G1_BRANA</name>
<dbReference type="InterPro" id="IPR023213">
    <property type="entry name" value="CAT-like_dom_sf"/>
</dbReference>
<organism evidence="1">
    <name type="scientific">Brassica napus</name>
    <name type="common">Rape</name>
    <dbReference type="NCBI Taxonomy" id="3708"/>
    <lineage>
        <taxon>Eukaryota</taxon>
        <taxon>Viridiplantae</taxon>
        <taxon>Streptophyta</taxon>
        <taxon>Embryophyta</taxon>
        <taxon>Tracheophyta</taxon>
        <taxon>Spermatophyta</taxon>
        <taxon>Magnoliopsida</taxon>
        <taxon>eudicotyledons</taxon>
        <taxon>Gunneridae</taxon>
        <taxon>Pentapetalae</taxon>
        <taxon>rosids</taxon>
        <taxon>malvids</taxon>
        <taxon>Brassicales</taxon>
        <taxon>Brassicaceae</taxon>
        <taxon>Brassiceae</taxon>
        <taxon>Brassica</taxon>
    </lineage>
</organism>
<sequence>MGDSYQESSSLLLHDLKVTVKESSRFFPSEETLTHERKSMFLSNVDQVLNIDVQTVHFFQQNKEYPPEVVAEKVKKALVRAMDVYEFLAGYLA</sequence>
<protein>
    <submittedName>
        <fullName evidence="1">(rape) hypothetical protein</fullName>
    </submittedName>
</protein>
<reference evidence="1" key="1">
    <citation type="submission" date="2021-01" db="EMBL/GenBank/DDBJ databases">
        <authorList>
            <consortium name="Genoscope - CEA"/>
            <person name="William W."/>
        </authorList>
    </citation>
    <scope>NUCLEOTIDE SEQUENCE</scope>
</reference>
<accession>A0A816J8G1</accession>
<dbReference type="EMBL" id="HG994373">
    <property type="protein sequence ID" value="CAF1786821.1"/>
    <property type="molecule type" value="Genomic_DNA"/>
</dbReference>
<evidence type="ECO:0000313" key="1">
    <source>
        <dbReference type="EMBL" id="CAF1786821.1"/>
    </source>
</evidence>
<dbReference type="AlphaFoldDB" id="A0A816J8G1"/>
<dbReference type="Proteomes" id="UP001295469">
    <property type="component" value="Chromosome C09"/>
</dbReference>
<dbReference type="Gene3D" id="3.30.559.10">
    <property type="entry name" value="Chloramphenicol acetyltransferase-like domain"/>
    <property type="match status" value="1"/>
</dbReference>
<proteinExistence type="predicted"/>
<dbReference type="Gramene" id="CDX97133">
    <property type="protein sequence ID" value="CDX97133"/>
    <property type="gene ID" value="GSBRNA2T00104120001"/>
</dbReference>